<accession>A0A6S7JA58</accession>
<dbReference type="GO" id="GO:0004812">
    <property type="term" value="F:aminoacyl-tRNA ligase activity"/>
    <property type="evidence" value="ECO:0007669"/>
    <property type="project" value="InterPro"/>
</dbReference>
<comment type="similarity">
    <text evidence="3">Belongs to the class-II aminoacyl-tRNA synthetase family. Alax-L subfamily.</text>
</comment>
<dbReference type="OrthoDB" id="288942at2759"/>
<reference evidence="9" key="1">
    <citation type="submission" date="2020-04" db="EMBL/GenBank/DDBJ databases">
        <authorList>
            <person name="Alioto T."/>
            <person name="Alioto T."/>
            <person name="Gomez Garrido J."/>
        </authorList>
    </citation>
    <scope>NUCLEOTIDE SEQUENCE</scope>
    <source>
        <strain evidence="9">A484AB</strain>
    </source>
</reference>
<comment type="caution">
    <text evidence="9">The sequence shown here is derived from an EMBL/GenBank/DDBJ whole genome shotgun (WGS) entry which is preliminary data.</text>
</comment>
<dbReference type="Gene3D" id="3.30.980.10">
    <property type="entry name" value="Threonyl-trna Synthetase, Chain A, domain 2"/>
    <property type="match status" value="1"/>
</dbReference>
<dbReference type="PANTHER" id="PTHR43462:SF1">
    <property type="entry name" value="ALANYL-TRNA EDITING PROTEIN AARSD1"/>
    <property type="match status" value="1"/>
</dbReference>
<dbReference type="InterPro" id="IPR012947">
    <property type="entry name" value="tRNA_SAD"/>
</dbReference>
<feature type="region of interest" description="Disordered" evidence="8">
    <location>
        <begin position="1"/>
        <end position="27"/>
    </location>
</feature>
<comment type="cofactor">
    <cofactor evidence="1">
        <name>Zn(2+)</name>
        <dbReference type="ChEBI" id="CHEBI:29105"/>
    </cofactor>
</comment>
<evidence type="ECO:0000256" key="5">
    <source>
        <dbReference type="ARBA" id="ARBA00022723"/>
    </source>
</evidence>
<evidence type="ECO:0000256" key="8">
    <source>
        <dbReference type="SAM" id="MobiDB-lite"/>
    </source>
</evidence>
<dbReference type="EMBL" id="CACRXK020015932">
    <property type="protein sequence ID" value="CAB4029085.1"/>
    <property type="molecule type" value="Genomic_DNA"/>
</dbReference>
<dbReference type="SMART" id="SM00863">
    <property type="entry name" value="tRNA_SAD"/>
    <property type="match status" value="1"/>
</dbReference>
<dbReference type="GO" id="GO:0005737">
    <property type="term" value="C:cytoplasm"/>
    <property type="evidence" value="ECO:0007669"/>
    <property type="project" value="UniProtKB-SubCell"/>
</dbReference>
<organism evidence="9 10">
    <name type="scientific">Paramuricea clavata</name>
    <name type="common">Red gorgonian</name>
    <name type="synonym">Violescent sea-whip</name>
    <dbReference type="NCBI Taxonomy" id="317549"/>
    <lineage>
        <taxon>Eukaryota</taxon>
        <taxon>Metazoa</taxon>
        <taxon>Cnidaria</taxon>
        <taxon>Anthozoa</taxon>
        <taxon>Octocorallia</taxon>
        <taxon>Malacalcyonacea</taxon>
        <taxon>Plexauridae</taxon>
        <taxon>Paramuricea</taxon>
    </lineage>
</organism>
<dbReference type="GO" id="GO:0046872">
    <property type="term" value="F:metal ion binding"/>
    <property type="evidence" value="ECO:0007669"/>
    <property type="project" value="UniProtKB-KW"/>
</dbReference>
<evidence type="ECO:0000256" key="7">
    <source>
        <dbReference type="ARBA" id="ARBA00022917"/>
    </source>
</evidence>
<keyword evidence="5" id="KW-0479">Metal-binding</keyword>
<evidence type="ECO:0000256" key="1">
    <source>
        <dbReference type="ARBA" id="ARBA00001947"/>
    </source>
</evidence>
<dbReference type="FunFam" id="3.30.980.10:FF:000007">
    <property type="entry name" value="alanyl-tRNA editing protein Aarsd1"/>
    <property type="match status" value="1"/>
</dbReference>
<sequence>MIFQDHARSSTRLTGVDDDTLTGEDDDTLTGVDNDTLTGVDDDTLTGINDIPVLRVARRGAIAVHVVEKAIPVDAVVSLKVDWTRRFDHMQQHSGQHLITAIIDKNYGYKTLSWELGKTKTAIDLGCSSLTPDQLSEIEEECNMAIRNHTNVTVHVYESAKDPELQQVRTRGLPDDHVGQVRVVEIEGLEMNMCCGTHVRNLSDLQMIKLLHTEPTKGLLRLFFLAGKRVLDFTHKALDNEKGLTKILSCGPDEHVTMVDKLQKSLKAANKVNRSQLRELALLEAYKIKSGDKKEPYVCIH</sequence>
<dbReference type="GO" id="GO:0043039">
    <property type="term" value="P:tRNA aminoacylation"/>
    <property type="evidence" value="ECO:0007669"/>
    <property type="project" value="InterPro"/>
</dbReference>
<keyword evidence="10" id="KW-1185">Reference proteome</keyword>
<dbReference type="Proteomes" id="UP001152795">
    <property type="component" value="Unassembled WGS sequence"/>
</dbReference>
<name>A0A6S7JA58_PARCT</name>
<dbReference type="AlphaFoldDB" id="A0A6S7JA58"/>
<evidence type="ECO:0000256" key="2">
    <source>
        <dbReference type="ARBA" id="ARBA00004496"/>
    </source>
</evidence>
<gene>
    <name evidence="9" type="ORF">PACLA_8A089185</name>
</gene>
<dbReference type="InterPro" id="IPR018163">
    <property type="entry name" value="Thr/Ala-tRNA-synth_IIc_edit"/>
</dbReference>
<keyword evidence="7" id="KW-0648">Protein biosynthesis</keyword>
<dbReference type="InterPro" id="IPR051335">
    <property type="entry name" value="Alanyl-tRNA_Editing_Enzymes"/>
</dbReference>
<dbReference type="SUPFAM" id="SSF55186">
    <property type="entry name" value="ThrRS/AlaRS common domain"/>
    <property type="match status" value="1"/>
</dbReference>
<protein>
    <submittedName>
        <fullName evidence="9">Alanyl-tRNA editing Aarsd1</fullName>
    </submittedName>
</protein>
<proteinExistence type="inferred from homology"/>
<evidence type="ECO:0000313" key="9">
    <source>
        <dbReference type="EMBL" id="CAB4029085.1"/>
    </source>
</evidence>
<keyword evidence="4" id="KW-0963">Cytoplasm</keyword>
<feature type="compositionally biased region" description="Acidic residues" evidence="8">
    <location>
        <begin position="16"/>
        <end position="27"/>
    </location>
</feature>
<comment type="subcellular location">
    <subcellularLocation>
        <location evidence="2">Cytoplasm</location>
    </subcellularLocation>
</comment>
<dbReference type="GO" id="GO:0006412">
    <property type="term" value="P:translation"/>
    <property type="evidence" value="ECO:0007669"/>
    <property type="project" value="UniProtKB-KW"/>
</dbReference>
<evidence type="ECO:0000256" key="3">
    <source>
        <dbReference type="ARBA" id="ARBA00008429"/>
    </source>
</evidence>
<evidence type="ECO:0000313" key="10">
    <source>
        <dbReference type="Proteomes" id="UP001152795"/>
    </source>
</evidence>
<dbReference type="PANTHER" id="PTHR43462">
    <property type="entry name" value="ALANYL-TRNA EDITING PROTEIN"/>
    <property type="match status" value="1"/>
</dbReference>
<dbReference type="GO" id="GO:0005524">
    <property type="term" value="F:ATP binding"/>
    <property type="evidence" value="ECO:0007669"/>
    <property type="project" value="InterPro"/>
</dbReference>
<dbReference type="Pfam" id="PF07973">
    <property type="entry name" value="tRNA_SAD"/>
    <property type="match status" value="1"/>
</dbReference>
<evidence type="ECO:0000256" key="6">
    <source>
        <dbReference type="ARBA" id="ARBA00022833"/>
    </source>
</evidence>
<dbReference type="GO" id="GO:0002196">
    <property type="term" value="F:Ser-tRNA(Ala) deacylase activity"/>
    <property type="evidence" value="ECO:0007669"/>
    <property type="project" value="TreeGrafter"/>
</dbReference>
<feature type="non-terminal residue" evidence="9">
    <location>
        <position position="1"/>
    </location>
</feature>
<keyword evidence="6" id="KW-0862">Zinc</keyword>
<evidence type="ECO:0000256" key="4">
    <source>
        <dbReference type="ARBA" id="ARBA00022490"/>
    </source>
</evidence>